<accession>A0A2G1VAC3</accession>
<organism evidence="1 2">
    <name type="scientific">Marinobacter guineae</name>
    <dbReference type="NCBI Taxonomy" id="432303"/>
    <lineage>
        <taxon>Bacteria</taxon>
        <taxon>Pseudomonadati</taxon>
        <taxon>Pseudomonadota</taxon>
        <taxon>Gammaproteobacteria</taxon>
        <taxon>Pseudomonadales</taxon>
        <taxon>Marinobacteraceae</taxon>
        <taxon>Marinobacter</taxon>
    </lineage>
</organism>
<sequence>MRLRLHYKVAAKLSVNFMVESEMERLSYHQVEAIKAEYGLLPEEYLRWLSERGWGEQESGIMLYSGPVHPNEIFGEQYPVALKEVLLVGDDMAGYSIGYRAANIGWQFVGFDSAGSELEIIEEGLSAYLKS</sequence>
<evidence type="ECO:0000313" key="1">
    <source>
        <dbReference type="EMBL" id="PHQ23684.1"/>
    </source>
</evidence>
<comment type="caution">
    <text evidence="1">The sequence shown here is derived from an EMBL/GenBank/DDBJ whole genome shotgun (WGS) entry which is preliminary data.</text>
</comment>
<evidence type="ECO:0000313" key="2">
    <source>
        <dbReference type="Proteomes" id="UP000229044"/>
    </source>
</evidence>
<reference evidence="1 2" key="1">
    <citation type="submission" date="2017-09" db="EMBL/GenBank/DDBJ databases">
        <title>The draft genome sequences of Marinobacter guineae M3B.</title>
        <authorList>
            <person name="Cao J."/>
        </authorList>
    </citation>
    <scope>NUCLEOTIDE SEQUENCE [LARGE SCALE GENOMIC DNA]</scope>
    <source>
        <strain evidence="1 2">M3B</strain>
    </source>
</reference>
<name>A0A2G1VAC3_9GAMM</name>
<protein>
    <recommendedName>
        <fullName evidence="3">Knr4/Smi1-like domain-containing protein</fullName>
    </recommendedName>
</protein>
<proteinExistence type="predicted"/>
<dbReference type="EMBL" id="NTFI01000012">
    <property type="protein sequence ID" value="PHQ23684.1"/>
    <property type="molecule type" value="Genomic_DNA"/>
</dbReference>
<gene>
    <name evidence="1" type="ORF">CLH62_19635</name>
</gene>
<keyword evidence="2" id="KW-1185">Reference proteome</keyword>
<evidence type="ECO:0008006" key="3">
    <source>
        <dbReference type="Google" id="ProtNLM"/>
    </source>
</evidence>
<dbReference type="Proteomes" id="UP000229044">
    <property type="component" value="Unassembled WGS sequence"/>
</dbReference>
<dbReference type="AlphaFoldDB" id="A0A2G1VAC3"/>